<keyword evidence="1" id="KW-1185">Reference proteome</keyword>
<reference evidence="2" key="1">
    <citation type="submission" date="2022-11" db="UniProtKB">
        <authorList>
            <consortium name="WormBaseParasite"/>
        </authorList>
    </citation>
    <scope>IDENTIFICATION</scope>
</reference>
<accession>A0A914DHD9</accession>
<proteinExistence type="predicted"/>
<protein>
    <submittedName>
        <fullName evidence="2">Uncharacterized protein</fullName>
    </submittedName>
</protein>
<organism evidence="1 2">
    <name type="scientific">Acrobeloides nanus</name>
    <dbReference type="NCBI Taxonomy" id="290746"/>
    <lineage>
        <taxon>Eukaryota</taxon>
        <taxon>Metazoa</taxon>
        <taxon>Ecdysozoa</taxon>
        <taxon>Nematoda</taxon>
        <taxon>Chromadorea</taxon>
        <taxon>Rhabditida</taxon>
        <taxon>Tylenchina</taxon>
        <taxon>Cephalobomorpha</taxon>
        <taxon>Cephaloboidea</taxon>
        <taxon>Cephalobidae</taxon>
        <taxon>Acrobeloides</taxon>
    </lineage>
</organism>
<evidence type="ECO:0000313" key="1">
    <source>
        <dbReference type="Proteomes" id="UP000887540"/>
    </source>
</evidence>
<evidence type="ECO:0000313" key="2">
    <source>
        <dbReference type="WBParaSite" id="ACRNAN_scaffold26117.g13056.t1"/>
    </source>
</evidence>
<dbReference type="WBParaSite" id="ACRNAN_scaffold26117.g13056.t1">
    <property type="protein sequence ID" value="ACRNAN_scaffold26117.g13056.t1"/>
    <property type="gene ID" value="ACRNAN_scaffold26117.g13056"/>
</dbReference>
<sequence>MAPKKKRRRVEPNKTISNKTETLKINTTSDILSNIFQFLDRNEIEKSQL</sequence>
<dbReference type="AlphaFoldDB" id="A0A914DHD9"/>
<name>A0A914DHD9_9BILA</name>
<dbReference type="Proteomes" id="UP000887540">
    <property type="component" value="Unplaced"/>
</dbReference>